<protein>
    <submittedName>
        <fullName evidence="2">Uncharacterized protein</fullName>
    </submittedName>
</protein>
<accession>A0ABN9QWV7</accession>
<comment type="caution">
    <text evidence="2">The sequence shown here is derived from an EMBL/GenBank/DDBJ whole genome shotgun (WGS) entry which is preliminary data.</text>
</comment>
<evidence type="ECO:0000256" key="1">
    <source>
        <dbReference type="SAM" id="MobiDB-lite"/>
    </source>
</evidence>
<name>A0ABN9QWV7_9DINO</name>
<feature type="compositionally biased region" description="Basic residues" evidence="1">
    <location>
        <begin position="1"/>
        <end position="11"/>
    </location>
</feature>
<evidence type="ECO:0000313" key="2">
    <source>
        <dbReference type="EMBL" id="CAK0810831.1"/>
    </source>
</evidence>
<feature type="compositionally biased region" description="Basic residues" evidence="1">
    <location>
        <begin position="59"/>
        <end position="85"/>
    </location>
</feature>
<reference evidence="2" key="1">
    <citation type="submission" date="2023-10" db="EMBL/GenBank/DDBJ databases">
        <authorList>
            <person name="Chen Y."/>
            <person name="Shah S."/>
            <person name="Dougan E. K."/>
            <person name="Thang M."/>
            <person name="Chan C."/>
        </authorList>
    </citation>
    <scope>NUCLEOTIDE SEQUENCE [LARGE SCALE GENOMIC DNA]</scope>
</reference>
<sequence length="375" mass="40221">GGGGARRRRRLPPGPAAAARPAVRRARRRSSSAAAAGPAGSARRSGPSRPSWTTCRSRYGVKRARGGGGRYPRRRRRPRWPRRRPLPTAAAAATLAVDSPWTPRSGSVCSACLSAAPSACASPFSPSRARAPGAAPEPAESLAAAVLAATHMRCGEGALRWLAEPLRGALDAVAEAEARCSRSSGYARLLAEPQRGLFLGGRLMDEARGASRSLEPNPVRQLEHDLDDLLDSARQAQEQLQALVAPSQGAWPPGQVAEKPEAFPMALFAYNPGVKPRAAAEVKALASYGPAEGGRRHRHLLDLARLSLVFGSCEMLQLGLDSVLRQFKVLGVRNLFRCPSRSLVWTRRVEARPATVQEGTKTLFPNPPWLGIRFE</sequence>
<feature type="region of interest" description="Disordered" evidence="1">
    <location>
        <begin position="1"/>
        <end position="88"/>
    </location>
</feature>
<keyword evidence="3" id="KW-1185">Reference proteome</keyword>
<dbReference type="Proteomes" id="UP001189429">
    <property type="component" value="Unassembled WGS sequence"/>
</dbReference>
<feature type="compositionally biased region" description="Low complexity" evidence="1">
    <location>
        <begin position="31"/>
        <end position="51"/>
    </location>
</feature>
<evidence type="ECO:0000313" key="3">
    <source>
        <dbReference type="Proteomes" id="UP001189429"/>
    </source>
</evidence>
<organism evidence="2 3">
    <name type="scientific">Prorocentrum cordatum</name>
    <dbReference type="NCBI Taxonomy" id="2364126"/>
    <lineage>
        <taxon>Eukaryota</taxon>
        <taxon>Sar</taxon>
        <taxon>Alveolata</taxon>
        <taxon>Dinophyceae</taxon>
        <taxon>Prorocentrales</taxon>
        <taxon>Prorocentraceae</taxon>
        <taxon>Prorocentrum</taxon>
    </lineage>
</organism>
<feature type="non-terminal residue" evidence="2">
    <location>
        <position position="1"/>
    </location>
</feature>
<proteinExistence type="predicted"/>
<gene>
    <name evidence="2" type="ORF">PCOR1329_LOCUS15653</name>
</gene>
<dbReference type="EMBL" id="CAUYUJ010004755">
    <property type="protein sequence ID" value="CAK0810831.1"/>
    <property type="molecule type" value="Genomic_DNA"/>
</dbReference>